<keyword evidence="2" id="KW-1185">Reference proteome</keyword>
<reference evidence="1 2" key="1">
    <citation type="journal article" date="2011" name="PLoS Genet.">
        <title>Azospirillum genomes reveal transition of bacteria from aquatic to terrestrial environments.</title>
        <authorList>
            <person name="Wisniewski-Dye F."/>
            <person name="Borziak K."/>
            <person name="Khalsa-Moyers G."/>
            <person name="Alexandre G."/>
            <person name="Sukharnikov L.O."/>
            <person name="Wuichet K."/>
            <person name="Hurst G.B."/>
            <person name="McDonald W.H."/>
            <person name="Robertson J.S."/>
            <person name="Barbe V."/>
            <person name="Calteau A."/>
            <person name="Rouy Z."/>
            <person name="Mangenot S."/>
            <person name="Prigent-Combaret C."/>
            <person name="Normand P."/>
            <person name="Boyer M."/>
            <person name="Siguier P."/>
            <person name="Dessaux Y."/>
            <person name="Elmerich C."/>
            <person name="Condemine G."/>
            <person name="Krishnen G."/>
            <person name="Kennedy I."/>
            <person name="Paterson A.H."/>
            <person name="Gonzalez V."/>
            <person name="Mavingui P."/>
            <person name="Zhulin I.B."/>
        </authorList>
    </citation>
    <scope>NUCLEOTIDE SEQUENCE [LARGE SCALE GENOMIC DNA]</scope>
    <source>
        <strain evidence="1 2">Sp245</strain>
    </source>
</reference>
<sequence>MGHSLCTHNRISGKRTPEALVLEG</sequence>
<gene>
    <name evidence="1" type="ORF">AZOBR_p270169</name>
</gene>
<evidence type="ECO:0000313" key="1">
    <source>
        <dbReference type="EMBL" id="CCD01973.1"/>
    </source>
</evidence>
<protein>
    <submittedName>
        <fullName evidence="1">Uncharacterized protein</fullName>
    </submittedName>
</protein>
<dbReference type="Proteomes" id="UP000007319">
    <property type="component" value="Plasmid AZOBR_p2"/>
</dbReference>
<keyword evidence="1" id="KW-0614">Plasmid</keyword>
<accession>A0A9P1NQW7</accession>
<name>A0A9P1NQW7_9PROT</name>
<geneLocation type="plasmid" evidence="1 2">
    <name>AZOBR_p2</name>
</geneLocation>
<organism evidence="1 2">
    <name type="scientific">Azospirillum baldaniorum</name>
    <dbReference type="NCBI Taxonomy" id="1064539"/>
    <lineage>
        <taxon>Bacteria</taxon>
        <taxon>Pseudomonadati</taxon>
        <taxon>Pseudomonadota</taxon>
        <taxon>Alphaproteobacteria</taxon>
        <taxon>Rhodospirillales</taxon>
        <taxon>Azospirillaceae</taxon>
        <taxon>Azospirillum</taxon>
    </lineage>
</organism>
<dbReference type="AlphaFoldDB" id="A0A9P1NQW7"/>
<evidence type="ECO:0000313" key="2">
    <source>
        <dbReference type="Proteomes" id="UP000007319"/>
    </source>
</evidence>
<dbReference type="EMBL" id="HE577329">
    <property type="protein sequence ID" value="CCD01973.1"/>
    <property type="molecule type" value="Genomic_DNA"/>
</dbReference>
<proteinExistence type="predicted"/>
<dbReference type="KEGG" id="abs:AZOBR_p270169"/>